<protein>
    <submittedName>
        <fullName evidence="2">Uncharacterized protein</fullName>
    </submittedName>
</protein>
<gene>
    <name evidence="2" type="ORF">A3A52_03920</name>
</gene>
<sequence>MDAKKSNLAIWALVGAVLFLALAVWFRPTTPAVTDQSSQDEYLARIVEAQERQADALERIADCVCNGASCDEPRFETSLASEGDPELPTATLVPTKTQPAPTATKPAPTATQPAPTSTPQPTATVAPPEPTESGSWWHHYISEGNSKRRCEQHFFKNSGPNPRSDWSPGPCP</sequence>
<feature type="compositionally biased region" description="Low complexity" evidence="1">
    <location>
        <begin position="93"/>
        <end position="126"/>
    </location>
</feature>
<feature type="region of interest" description="Disordered" evidence="1">
    <location>
        <begin position="74"/>
        <end position="172"/>
    </location>
</feature>
<comment type="caution">
    <text evidence="2">The sequence shown here is derived from an EMBL/GenBank/DDBJ whole genome shotgun (WGS) entry which is preliminary data.</text>
</comment>
<accession>A0A1F8BJN3</accession>
<evidence type="ECO:0000313" key="3">
    <source>
        <dbReference type="Proteomes" id="UP000177060"/>
    </source>
</evidence>
<name>A0A1F8BJN3_9BACT</name>
<organism evidence="2 3">
    <name type="scientific">Candidatus Woesebacteria bacterium RIFCSPLOWO2_01_FULL_39_14</name>
    <dbReference type="NCBI Taxonomy" id="1802518"/>
    <lineage>
        <taxon>Bacteria</taxon>
        <taxon>Candidatus Woeseibacteriota</taxon>
    </lineage>
</organism>
<dbReference type="EMBL" id="MGHE01000016">
    <property type="protein sequence ID" value="OGM63879.1"/>
    <property type="molecule type" value="Genomic_DNA"/>
</dbReference>
<reference evidence="2 3" key="1">
    <citation type="journal article" date="2016" name="Nat. Commun.">
        <title>Thousands of microbial genomes shed light on interconnected biogeochemical processes in an aquifer system.</title>
        <authorList>
            <person name="Anantharaman K."/>
            <person name="Brown C.T."/>
            <person name="Hug L.A."/>
            <person name="Sharon I."/>
            <person name="Castelle C.J."/>
            <person name="Probst A.J."/>
            <person name="Thomas B.C."/>
            <person name="Singh A."/>
            <person name="Wilkins M.J."/>
            <person name="Karaoz U."/>
            <person name="Brodie E.L."/>
            <person name="Williams K.H."/>
            <person name="Hubbard S.S."/>
            <person name="Banfield J.F."/>
        </authorList>
    </citation>
    <scope>NUCLEOTIDE SEQUENCE [LARGE SCALE GENOMIC DNA]</scope>
</reference>
<evidence type="ECO:0000256" key="1">
    <source>
        <dbReference type="SAM" id="MobiDB-lite"/>
    </source>
</evidence>
<feature type="compositionally biased region" description="Basic and acidic residues" evidence="1">
    <location>
        <begin position="145"/>
        <end position="154"/>
    </location>
</feature>
<dbReference type="Proteomes" id="UP000177060">
    <property type="component" value="Unassembled WGS sequence"/>
</dbReference>
<dbReference type="AlphaFoldDB" id="A0A1F8BJN3"/>
<evidence type="ECO:0000313" key="2">
    <source>
        <dbReference type="EMBL" id="OGM63879.1"/>
    </source>
</evidence>
<proteinExistence type="predicted"/>